<dbReference type="Gene3D" id="1.10.357.140">
    <property type="entry name" value="UbiA prenyltransferase"/>
    <property type="match status" value="1"/>
</dbReference>
<keyword evidence="5" id="KW-0812">Transmembrane</keyword>
<keyword evidence="7" id="KW-0472">Membrane</keyword>
<name>A0A1Q3C5W1_CEPFO</name>
<evidence type="ECO:0000256" key="1">
    <source>
        <dbReference type="ARBA" id="ARBA00001946"/>
    </source>
</evidence>
<dbReference type="InParanoid" id="A0A1Q3C5W1"/>
<comment type="cofactor">
    <cofactor evidence="1">
        <name>Mg(2+)</name>
        <dbReference type="ChEBI" id="CHEBI:18420"/>
    </cofactor>
</comment>
<keyword evidence="4" id="KW-0808">Transferase</keyword>
<evidence type="ECO:0000256" key="2">
    <source>
        <dbReference type="ARBA" id="ARBA00004141"/>
    </source>
</evidence>
<protein>
    <submittedName>
        <fullName evidence="8">UbiA domain-containing protein</fullName>
    </submittedName>
</protein>
<dbReference type="AlphaFoldDB" id="A0A1Q3C5W1"/>
<dbReference type="InterPro" id="IPR044878">
    <property type="entry name" value="UbiA_sf"/>
</dbReference>
<dbReference type="GO" id="GO:0016765">
    <property type="term" value="F:transferase activity, transferring alkyl or aryl (other than methyl) groups"/>
    <property type="evidence" value="ECO:0007669"/>
    <property type="project" value="InterPro"/>
</dbReference>
<keyword evidence="9" id="KW-1185">Reference proteome</keyword>
<comment type="similarity">
    <text evidence="3">Belongs to the UbiA prenyltransferase family.</text>
</comment>
<comment type="subcellular location">
    <subcellularLocation>
        <location evidence="2">Membrane</location>
        <topology evidence="2">Multi-pass membrane protein</topology>
    </subcellularLocation>
</comment>
<dbReference type="STRING" id="3775.A0A1Q3C5W1"/>
<dbReference type="GO" id="GO:0005743">
    <property type="term" value="C:mitochondrial inner membrane"/>
    <property type="evidence" value="ECO:0007669"/>
    <property type="project" value="TreeGrafter"/>
</dbReference>
<comment type="caution">
    <text evidence="8">The sequence shown here is derived from an EMBL/GenBank/DDBJ whole genome shotgun (WGS) entry which is preliminary data.</text>
</comment>
<keyword evidence="6" id="KW-1133">Transmembrane helix</keyword>
<dbReference type="Proteomes" id="UP000187406">
    <property type="component" value="Unassembled WGS sequence"/>
</dbReference>
<accession>A0A1Q3C5W1</accession>
<feature type="non-terminal residue" evidence="8">
    <location>
        <position position="191"/>
    </location>
</feature>
<gene>
    <name evidence="8" type="ORF">CFOL_v3_19063</name>
</gene>
<dbReference type="Pfam" id="PF01040">
    <property type="entry name" value="UbiA"/>
    <property type="match status" value="1"/>
</dbReference>
<dbReference type="PANTHER" id="PTHR11048:SF28">
    <property type="entry name" value="4-HYDROXYBENZOATE POLYPRENYLTRANSFERASE, MITOCHONDRIAL"/>
    <property type="match status" value="1"/>
</dbReference>
<evidence type="ECO:0000256" key="7">
    <source>
        <dbReference type="ARBA" id="ARBA00023136"/>
    </source>
</evidence>
<dbReference type="InterPro" id="IPR039653">
    <property type="entry name" value="Prenyltransferase"/>
</dbReference>
<sequence>MPYGGGISNILKIQGAKMASFLLSHAARRFLKPSSLTLSSSSLLSLATTNNNNNPIISATHSILIKPNPHLNPNFIIYQYSQWAPKDEGFSQDNLKPNRRNSEEDKAVADVSWIDLYLPKQARPYAKLARLDKPIGTWLLAWPCMWSITLAASPGHLPDFRMLSLFGCGALLLRGAGCTINDLLDRDIDTM</sequence>
<proteinExistence type="inferred from homology"/>
<evidence type="ECO:0000256" key="5">
    <source>
        <dbReference type="ARBA" id="ARBA00022692"/>
    </source>
</evidence>
<evidence type="ECO:0000256" key="3">
    <source>
        <dbReference type="ARBA" id="ARBA00005985"/>
    </source>
</evidence>
<dbReference type="InterPro" id="IPR000537">
    <property type="entry name" value="UbiA_prenyltransferase"/>
</dbReference>
<evidence type="ECO:0000313" key="9">
    <source>
        <dbReference type="Proteomes" id="UP000187406"/>
    </source>
</evidence>
<organism evidence="8 9">
    <name type="scientific">Cephalotus follicularis</name>
    <name type="common">Albany pitcher plant</name>
    <dbReference type="NCBI Taxonomy" id="3775"/>
    <lineage>
        <taxon>Eukaryota</taxon>
        <taxon>Viridiplantae</taxon>
        <taxon>Streptophyta</taxon>
        <taxon>Embryophyta</taxon>
        <taxon>Tracheophyta</taxon>
        <taxon>Spermatophyta</taxon>
        <taxon>Magnoliopsida</taxon>
        <taxon>eudicotyledons</taxon>
        <taxon>Gunneridae</taxon>
        <taxon>Pentapetalae</taxon>
        <taxon>rosids</taxon>
        <taxon>fabids</taxon>
        <taxon>Oxalidales</taxon>
        <taxon>Cephalotaceae</taxon>
        <taxon>Cephalotus</taxon>
    </lineage>
</organism>
<evidence type="ECO:0000313" key="8">
    <source>
        <dbReference type="EMBL" id="GAV75584.1"/>
    </source>
</evidence>
<dbReference type="GO" id="GO:0006744">
    <property type="term" value="P:ubiquinone biosynthetic process"/>
    <property type="evidence" value="ECO:0007669"/>
    <property type="project" value="TreeGrafter"/>
</dbReference>
<dbReference type="EMBL" id="BDDD01001393">
    <property type="protein sequence ID" value="GAV75584.1"/>
    <property type="molecule type" value="Genomic_DNA"/>
</dbReference>
<evidence type="ECO:0000256" key="6">
    <source>
        <dbReference type="ARBA" id="ARBA00022989"/>
    </source>
</evidence>
<dbReference type="PANTHER" id="PTHR11048">
    <property type="entry name" value="PRENYLTRANSFERASES"/>
    <property type="match status" value="1"/>
</dbReference>
<dbReference type="OrthoDB" id="18170at2759"/>
<evidence type="ECO:0000256" key="4">
    <source>
        <dbReference type="ARBA" id="ARBA00022679"/>
    </source>
</evidence>
<reference evidence="9" key="1">
    <citation type="submission" date="2016-04" db="EMBL/GenBank/DDBJ databases">
        <title>Cephalotus genome sequencing.</title>
        <authorList>
            <person name="Fukushima K."/>
            <person name="Hasebe M."/>
            <person name="Fang X."/>
        </authorList>
    </citation>
    <scope>NUCLEOTIDE SEQUENCE [LARGE SCALE GENOMIC DNA]</scope>
    <source>
        <strain evidence="9">cv. St1</strain>
    </source>
</reference>